<dbReference type="AlphaFoldDB" id="A0AA88YKR9"/>
<dbReference type="SUPFAM" id="SSF56672">
    <property type="entry name" value="DNA/RNA polymerases"/>
    <property type="match status" value="1"/>
</dbReference>
<reference evidence="1" key="1">
    <citation type="submission" date="2019-08" db="EMBL/GenBank/DDBJ databases">
        <title>The improved chromosome-level genome for the pearl oyster Pinctada fucata martensii using PacBio sequencing and Hi-C.</title>
        <authorList>
            <person name="Zheng Z."/>
        </authorList>
    </citation>
    <scope>NUCLEOTIDE SEQUENCE</scope>
    <source>
        <strain evidence="1">ZZ-2019</strain>
        <tissue evidence="1">Adductor muscle</tissue>
    </source>
</reference>
<dbReference type="InterPro" id="IPR043502">
    <property type="entry name" value="DNA/RNA_pol_sf"/>
</dbReference>
<organism evidence="1 2">
    <name type="scientific">Pinctada imbricata</name>
    <name type="common">Atlantic pearl-oyster</name>
    <name type="synonym">Pinctada martensii</name>
    <dbReference type="NCBI Taxonomy" id="66713"/>
    <lineage>
        <taxon>Eukaryota</taxon>
        <taxon>Metazoa</taxon>
        <taxon>Spiralia</taxon>
        <taxon>Lophotrochozoa</taxon>
        <taxon>Mollusca</taxon>
        <taxon>Bivalvia</taxon>
        <taxon>Autobranchia</taxon>
        <taxon>Pteriomorphia</taxon>
        <taxon>Pterioida</taxon>
        <taxon>Pterioidea</taxon>
        <taxon>Pteriidae</taxon>
        <taxon>Pinctada</taxon>
    </lineage>
</organism>
<dbReference type="Gene3D" id="1.10.287.690">
    <property type="entry name" value="Helix hairpin bin"/>
    <property type="match status" value="1"/>
</dbReference>
<evidence type="ECO:0008006" key="3">
    <source>
        <dbReference type="Google" id="ProtNLM"/>
    </source>
</evidence>
<dbReference type="PANTHER" id="PTHR33568">
    <property type="entry name" value="DNA POLYMERASE"/>
    <property type="match status" value="1"/>
</dbReference>
<name>A0AA88YKR9_PINIB</name>
<gene>
    <name evidence="1" type="ORF">FSP39_016671</name>
</gene>
<evidence type="ECO:0000313" key="2">
    <source>
        <dbReference type="Proteomes" id="UP001186944"/>
    </source>
</evidence>
<accession>A0AA88YKR9</accession>
<dbReference type="EMBL" id="VSWD01000002">
    <property type="protein sequence ID" value="KAK3107525.1"/>
    <property type="molecule type" value="Genomic_DNA"/>
</dbReference>
<comment type="caution">
    <text evidence="1">The sequence shown here is derived from an EMBL/GenBank/DDBJ whole genome shotgun (WGS) entry which is preliminary data.</text>
</comment>
<dbReference type="Proteomes" id="UP001186944">
    <property type="component" value="Unassembled WGS sequence"/>
</dbReference>
<keyword evidence="2" id="KW-1185">Reference proteome</keyword>
<protein>
    <recommendedName>
        <fullName evidence="3">DNA-directed DNA polymerase</fullName>
    </recommendedName>
</protein>
<dbReference type="PANTHER" id="PTHR33568:SF3">
    <property type="entry name" value="DNA-DIRECTED DNA POLYMERASE"/>
    <property type="match status" value="1"/>
</dbReference>
<proteinExistence type="predicted"/>
<sequence>MFNSDLWIRHALNQGEYHIPGTRYHCDGYCPETNTVYEFLGCHWHGCKTCYPRDRHTISIPGTDKTAVELFTWTKIREKAIRDKGYGYVSIWEHAFRDKLAKDPTMKTAINSLDLVDPIDPRDSFFRRADQCHPVALQSETGKLRDFQPGVWRLADGTIRPKIEECKRYIELYFENEGIRLDWDLVKKNPCLRSLAKLCLNSLWGKLGQRGNLPRSTFFFKDQLDDFYQLLTDATKEVRNLNIMGDDAVHVSYKDTSEFVPVSTNTNICLSLHPGLA</sequence>
<evidence type="ECO:0000313" key="1">
    <source>
        <dbReference type="EMBL" id="KAK3107525.1"/>
    </source>
</evidence>
<dbReference type="Gene3D" id="3.40.960.10">
    <property type="entry name" value="VSR Endonuclease"/>
    <property type="match status" value="1"/>
</dbReference>